<keyword evidence="5" id="KW-1185">Reference proteome</keyword>
<sequence>MKNGVHKKKVAFILPSLGAGGAERVILNILKYWDRESSTPVLIVLDKRGKLADQVPDDIEIIELGCKKVRRSLWKLVFVLRRIRPDSVLVTLNHLIAVFPIIRYFIPRSIRIYARMSIVPEHVKNIENHYSKISLLLKLFLPAYDGLVCQSYFMKNALISQFNIDSKKVYVIYNPIDSSRILPYLHLACSTNYKKSSSFDILAIGRLSSQKRFDRLIEAMRMLTDLPVRLFICGEGPLEEWLKEYASQLGVDHIVHFLGHQSNVYELMIRSDILVLTSEFEGIPNVALEANACGLPVISFLFPGGIDEIIKDGLNGYLIRDCQVESLVEVIRKIVHDYPFERKKISDITLQQYGAAHIVPRIQHLLLSNSPN</sequence>
<dbReference type="RefSeq" id="WP_100314232.1">
    <property type="nucleotide sequence ID" value="NZ_PGFG01000001.1"/>
</dbReference>
<dbReference type="EMBL" id="PGFG01000001">
    <property type="protein sequence ID" value="PJJ75648.1"/>
    <property type="molecule type" value="Genomic_DNA"/>
</dbReference>
<name>A0A2M9CV25_9BACT</name>
<feature type="domain" description="Glycosyltransferase subfamily 4-like N-terminal" evidence="3">
    <location>
        <begin position="20"/>
        <end position="180"/>
    </location>
</feature>
<accession>A0A2M9CV25</accession>
<proteinExistence type="predicted"/>
<evidence type="ECO:0000313" key="4">
    <source>
        <dbReference type="EMBL" id="PJJ75648.1"/>
    </source>
</evidence>
<dbReference type="Pfam" id="PF13439">
    <property type="entry name" value="Glyco_transf_4"/>
    <property type="match status" value="1"/>
</dbReference>
<evidence type="ECO:0000259" key="3">
    <source>
        <dbReference type="Pfam" id="PF13439"/>
    </source>
</evidence>
<keyword evidence="4" id="KW-0808">Transferase</keyword>
<dbReference type="CDD" id="cd03811">
    <property type="entry name" value="GT4_GT28_WabH-like"/>
    <property type="match status" value="1"/>
</dbReference>
<keyword evidence="1" id="KW-0472">Membrane</keyword>
<dbReference type="Gene3D" id="3.40.50.2000">
    <property type="entry name" value="Glycogen Phosphorylase B"/>
    <property type="match status" value="2"/>
</dbReference>
<keyword evidence="1" id="KW-1133">Transmembrane helix</keyword>
<evidence type="ECO:0000256" key="1">
    <source>
        <dbReference type="SAM" id="Phobius"/>
    </source>
</evidence>
<dbReference type="InterPro" id="IPR001296">
    <property type="entry name" value="Glyco_trans_1"/>
</dbReference>
<gene>
    <name evidence="4" type="ORF">BXY57_1229</name>
</gene>
<dbReference type="AlphaFoldDB" id="A0A2M9CV25"/>
<evidence type="ECO:0000259" key="2">
    <source>
        <dbReference type="Pfam" id="PF00534"/>
    </source>
</evidence>
<evidence type="ECO:0000313" key="5">
    <source>
        <dbReference type="Proteomes" id="UP000230000"/>
    </source>
</evidence>
<dbReference type="SUPFAM" id="SSF53756">
    <property type="entry name" value="UDP-Glycosyltransferase/glycogen phosphorylase"/>
    <property type="match status" value="1"/>
</dbReference>
<feature type="domain" description="Glycosyl transferase family 1" evidence="2">
    <location>
        <begin position="196"/>
        <end position="342"/>
    </location>
</feature>
<dbReference type="PANTHER" id="PTHR12526:SF630">
    <property type="entry name" value="GLYCOSYLTRANSFERASE"/>
    <property type="match status" value="1"/>
</dbReference>
<keyword evidence="1" id="KW-0812">Transmembrane</keyword>
<dbReference type="GO" id="GO:0016757">
    <property type="term" value="F:glycosyltransferase activity"/>
    <property type="evidence" value="ECO:0007669"/>
    <property type="project" value="InterPro"/>
</dbReference>
<organism evidence="4 5">
    <name type="scientific">Thermoflavifilum aggregans</name>
    <dbReference type="NCBI Taxonomy" id="454188"/>
    <lineage>
        <taxon>Bacteria</taxon>
        <taxon>Pseudomonadati</taxon>
        <taxon>Bacteroidota</taxon>
        <taxon>Chitinophagia</taxon>
        <taxon>Chitinophagales</taxon>
        <taxon>Chitinophagaceae</taxon>
        <taxon>Thermoflavifilum</taxon>
    </lineage>
</organism>
<dbReference type="InterPro" id="IPR028098">
    <property type="entry name" value="Glyco_trans_4-like_N"/>
</dbReference>
<dbReference type="PANTHER" id="PTHR12526">
    <property type="entry name" value="GLYCOSYLTRANSFERASE"/>
    <property type="match status" value="1"/>
</dbReference>
<reference evidence="4 5" key="1">
    <citation type="submission" date="2017-11" db="EMBL/GenBank/DDBJ databases">
        <title>Genomic Encyclopedia of Archaeal and Bacterial Type Strains, Phase II (KMG-II): From Individual Species to Whole Genera.</title>
        <authorList>
            <person name="Goeker M."/>
        </authorList>
    </citation>
    <scope>NUCLEOTIDE SEQUENCE [LARGE SCALE GENOMIC DNA]</scope>
    <source>
        <strain evidence="4 5">DSM 27268</strain>
    </source>
</reference>
<comment type="caution">
    <text evidence="4">The sequence shown here is derived from an EMBL/GenBank/DDBJ whole genome shotgun (WGS) entry which is preliminary data.</text>
</comment>
<dbReference type="Proteomes" id="UP000230000">
    <property type="component" value="Unassembled WGS sequence"/>
</dbReference>
<protein>
    <submittedName>
        <fullName evidence="4">Glycosyltransferase involved in cell wall biosynthesis</fullName>
    </submittedName>
</protein>
<dbReference type="Pfam" id="PF00534">
    <property type="entry name" value="Glycos_transf_1"/>
    <property type="match status" value="1"/>
</dbReference>
<feature type="transmembrane region" description="Helical" evidence="1">
    <location>
        <begin position="88"/>
        <end position="106"/>
    </location>
</feature>
<dbReference type="OrthoDB" id="9811239at2"/>